<dbReference type="InterPro" id="IPR007544">
    <property type="entry name" value="ENCAP"/>
</dbReference>
<name>M5Q2L2_DESAF</name>
<dbReference type="NCBIfam" id="NF041155">
    <property type="entry name" value="encap_f1"/>
    <property type="match status" value="1"/>
</dbReference>
<keyword evidence="3" id="KW-1284">Encapsulin nanocompartment</keyword>
<reference evidence="4 5" key="1">
    <citation type="journal article" date="2013" name="Genome Announc.">
        <title>Draft Genome Sequence for Desulfovibrio africanus Strain PCS.</title>
        <authorList>
            <person name="Brown S.D."/>
            <person name="Utturkar S.M."/>
            <person name="Arkin A.P."/>
            <person name="Deutschbauer A.M."/>
            <person name="Elias D.A."/>
            <person name="Hazen T.C."/>
            <person name="Chakraborty R."/>
        </authorList>
    </citation>
    <scope>NUCLEOTIDE SEQUENCE [LARGE SCALE GENOMIC DNA]</scope>
    <source>
        <strain evidence="4 5">PCS</strain>
    </source>
</reference>
<dbReference type="Proteomes" id="UP000011922">
    <property type="component" value="Unassembled WGS sequence"/>
</dbReference>
<evidence type="ECO:0000256" key="1">
    <source>
        <dbReference type="ARBA" id="ARBA00033738"/>
    </source>
</evidence>
<dbReference type="PANTHER" id="PTHR37165">
    <property type="entry name" value="PEPTIDASE U56 FAMILY"/>
    <property type="match status" value="1"/>
</dbReference>
<dbReference type="EMBL" id="AOSV01000017">
    <property type="protein sequence ID" value="EMG37508.1"/>
    <property type="molecule type" value="Genomic_DNA"/>
</dbReference>
<evidence type="ECO:0000256" key="2">
    <source>
        <dbReference type="ARBA" id="ARBA00033743"/>
    </source>
</evidence>
<dbReference type="Gene3D" id="3.30.2320.10">
    <property type="entry name" value="hypothetical protein PF0899 domain"/>
    <property type="match status" value="1"/>
</dbReference>
<dbReference type="PIRSF" id="PIRSF019254">
    <property type="entry name" value="CFP29"/>
    <property type="match status" value="1"/>
</dbReference>
<comment type="subcellular location">
    <subcellularLocation>
        <location evidence="1">Encapsulin nanocompartment</location>
    </subcellularLocation>
</comment>
<organism evidence="4 5">
    <name type="scientific">Desulfocurvibacter africanus PCS</name>
    <dbReference type="NCBI Taxonomy" id="1262666"/>
    <lineage>
        <taxon>Bacteria</taxon>
        <taxon>Pseudomonadati</taxon>
        <taxon>Thermodesulfobacteriota</taxon>
        <taxon>Desulfovibrionia</taxon>
        <taxon>Desulfovibrionales</taxon>
        <taxon>Desulfovibrionaceae</taxon>
        <taxon>Desulfocurvibacter</taxon>
    </lineage>
</organism>
<comment type="caution">
    <text evidence="4">The sequence shown here is derived from an EMBL/GenBank/DDBJ whole genome shotgun (WGS) entry which is preliminary data.</text>
</comment>
<dbReference type="GO" id="GO:0140737">
    <property type="term" value="C:encapsulin nanocompartment"/>
    <property type="evidence" value="ECO:0007669"/>
    <property type="project" value="UniProtKB-SubCell"/>
</dbReference>
<evidence type="ECO:0008006" key="6">
    <source>
        <dbReference type="Google" id="ProtNLM"/>
    </source>
</evidence>
<evidence type="ECO:0000313" key="5">
    <source>
        <dbReference type="Proteomes" id="UP000011922"/>
    </source>
</evidence>
<dbReference type="AlphaFoldDB" id="M5Q2L2"/>
<dbReference type="PATRIC" id="fig|1262666.3.peg.1665"/>
<dbReference type="OrthoDB" id="2922at2"/>
<accession>M5Q2L2</accession>
<evidence type="ECO:0000313" key="4">
    <source>
        <dbReference type="EMBL" id="EMG37508.1"/>
    </source>
</evidence>
<gene>
    <name evidence="4" type="ORF">PCS_01645</name>
</gene>
<dbReference type="Pfam" id="PF04454">
    <property type="entry name" value="Linocin_M18"/>
    <property type="match status" value="1"/>
</dbReference>
<comment type="similarity">
    <text evidence="2">Belongs to the encapsulin family. Family 1 subfamily.</text>
</comment>
<dbReference type="RefSeq" id="WP_005985993.1">
    <property type="nucleotide sequence ID" value="NZ_AOSV01000017.1"/>
</dbReference>
<dbReference type="PANTHER" id="PTHR37165:SF1">
    <property type="entry name" value="TYPE 1 ENCAPSULIN SHELL PROTEIN"/>
    <property type="match status" value="1"/>
</dbReference>
<dbReference type="InterPro" id="IPR051429">
    <property type="entry name" value="Encapsulin_nc"/>
</dbReference>
<protein>
    <recommendedName>
        <fullName evidence="6">Bacteriocin</fullName>
    </recommendedName>
</protein>
<evidence type="ECO:0000256" key="3">
    <source>
        <dbReference type="ARBA" id="ARBA00033787"/>
    </source>
</evidence>
<dbReference type="Gene3D" id="3.30.2400.30">
    <property type="match status" value="1"/>
</dbReference>
<proteinExistence type="inferred from homology"/>
<sequence length="268" mass="29758">MDILKRELAPITQQAWAVIDEQARMILNSVLSARKVVDVDGPKGWEYSAVPLGRLSLPENQPIENVHFGIRRVLPLVEVRVPFELDIWEIDNLVRGAKDIDLSPLEKAARDLARMEERAVYYGLHQAQIKGIKEAAGHEAMGISGSPEDIVQKVTEGLTRMLREGIQGPFALVVCPEMWVALSGQIRGYPLNKYVESMLGGPIVVSPFVEDAFLISTRGGDMTLTLGQDIGIGHGSHDKEKVKLFFTESFTFHVLEPRAIQCFGWSQG</sequence>